<gene>
    <name evidence="3" type="ORF">ACFO7U_17035</name>
</gene>
<name>A0ABV9PUJ5_9ACTN</name>
<dbReference type="InterPro" id="IPR006015">
    <property type="entry name" value="Universal_stress_UspA"/>
</dbReference>
<dbReference type="CDD" id="cd00293">
    <property type="entry name" value="USP-like"/>
    <property type="match status" value="1"/>
</dbReference>
<dbReference type="SUPFAM" id="SSF52402">
    <property type="entry name" value="Adenine nucleotide alpha hydrolases-like"/>
    <property type="match status" value="1"/>
</dbReference>
<evidence type="ECO:0000313" key="3">
    <source>
        <dbReference type="EMBL" id="MFC4756472.1"/>
    </source>
</evidence>
<dbReference type="PANTHER" id="PTHR31964">
    <property type="entry name" value="ADENINE NUCLEOTIDE ALPHA HYDROLASES-LIKE SUPERFAMILY PROTEIN"/>
    <property type="match status" value="1"/>
</dbReference>
<evidence type="ECO:0000256" key="1">
    <source>
        <dbReference type="ARBA" id="ARBA00008791"/>
    </source>
</evidence>
<sequence>METKPVIVGIDGAEDSVRALQWGVVHARSVGAPLHVMAVYEVPAMLSPYGMAAWENPENLEQNARAMLDATVKSALGEDEGAAVVQRVVQGHPGKVLVEQSDGAGLLVIGSRGRGAFTGMLLGSVSQYVVARAKCPVVVMPHNAPD</sequence>
<dbReference type="PRINTS" id="PR01438">
    <property type="entry name" value="UNVRSLSTRESS"/>
</dbReference>
<dbReference type="Gene3D" id="3.40.50.620">
    <property type="entry name" value="HUPs"/>
    <property type="match status" value="1"/>
</dbReference>
<keyword evidence="4" id="KW-1185">Reference proteome</keyword>
<organism evidence="3 4">
    <name type="scientific">Dietzia aurantiaca</name>
    <dbReference type="NCBI Taxonomy" id="983873"/>
    <lineage>
        <taxon>Bacteria</taxon>
        <taxon>Bacillati</taxon>
        <taxon>Actinomycetota</taxon>
        <taxon>Actinomycetes</taxon>
        <taxon>Mycobacteriales</taxon>
        <taxon>Dietziaceae</taxon>
        <taxon>Dietzia</taxon>
    </lineage>
</organism>
<dbReference type="Pfam" id="PF00582">
    <property type="entry name" value="Usp"/>
    <property type="match status" value="1"/>
</dbReference>
<dbReference type="PANTHER" id="PTHR31964:SF113">
    <property type="entry name" value="USPA DOMAIN-CONTAINING PROTEIN"/>
    <property type="match status" value="1"/>
</dbReference>
<accession>A0ABV9PUJ5</accession>
<comment type="caution">
    <text evidence="3">The sequence shown here is derived from an EMBL/GenBank/DDBJ whole genome shotgun (WGS) entry which is preliminary data.</text>
</comment>
<protein>
    <submittedName>
        <fullName evidence="3">Universal stress protein</fullName>
    </submittedName>
</protein>
<dbReference type="EMBL" id="JBHSHP010000061">
    <property type="protein sequence ID" value="MFC4756472.1"/>
    <property type="molecule type" value="Genomic_DNA"/>
</dbReference>
<dbReference type="RefSeq" id="WP_344997132.1">
    <property type="nucleotide sequence ID" value="NZ_BAABCD010000057.1"/>
</dbReference>
<reference evidence="4" key="1">
    <citation type="journal article" date="2019" name="Int. J. Syst. Evol. Microbiol.">
        <title>The Global Catalogue of Microorganisms (GCM) 10K type strain sequencing project: providing services to taxonomists for standard genome sequencing and annotation.</title>
        <authorList>
            <consortium name="The Broad Institute Genomics Platform"/>
            <consortium name="The Broad Institute Genome Sequencing Center for Infectious Disease"/>
            <person name="Wu L."/>
            <person name="Ma J."/>
        </authorList>
    </citation>
    <scope>NUCLEOTIDE SEQUENCE [LARGE SCALE GENOMIC DNA]</scope>
    <source>
        <strain evidence="4">JCM 11882</strain>
    </source>
</reference>
<proteinExistence type="inferred from homology"/>
<dbReference type="InterPro" id="IPR006016">
    <property type="entry name" value="UspA"/>
</dbReference>
<evidence type="ECO:0000259" key="2">
    <source>
        <dbReference type="Pfam" id="PF00582"/>
    </source>
</evidence>
<dbReference type="Proteomes" id="UP001595836">
    <property type="component" value="Unassembled WGS sequence"/>
</dbReference>
<evidence type="ECO:0000313" key="4">
    <source>
        <dbReference type="Proteomes" id="UP001595836"/>
    </source>
</evidence>
<comment type="similarity">
    <text evidence="1">Belongs to the universal stress protein A family.</text>
</comment>
<feature type="domain" description="UspA" evidence="2">
    <location>
        <begin position="4"/>
        <end position="140"/>
    </location>
</feature>
<dbReference type="InterPro" id="IPR014729">
    <property type="entry name" value="Rossmann-like_a/b/a_fold"/>
</dbReference>